<protein>
    <recommendedName>
        <fullName evidence="3">HAD hydrolase, family IA, variant 3</fullName>
    </recommendedName>
</protein>
<gene>
    <name evidence="1" type="primary">Acey_s0120.g907</name>
    <name evidence="1" type="ORF">Y032_0120g907</name>
</gene>
<dbReference type="STRING" id="53326.A0A016TAM0"/>
<sequence>MMGRKEEDAFNWLLNELNIADKITPREYMAEYDAMLTEMYRHCQPMPGAERLVRHFHDKGIPMAMCSGSRKSMYGPRREPHKAWLDLIPFQVFCGDEPDIKHGKPHPDGFLATMNRFPIRPEDPSKVLVFEDAPNGGRAAIAAGMKCVMVPDESHREEVKGIKVTKVLNSLEEFRPEEFGLPAFD</sequence>
<evidence type="ECO:0000313" key="1">
    <source>
        <dbReference type="EMBL" id="EYB99725.1"/>
    </source>
</evidence>
<dbReference type="InterPro" id="IPR023214">
    <property type="entry name" value="HAD_sf"/>
</dbReference>
<dbReference type="InterPro" id="IPR023198">
    <property type="entry name" value="PGP-like_dom2"/>
</dbReference>
<dbReference type="EMBL" id="JARK01001456">
    <property type="protein sequence ID" value="EYB99725.1"/>
    <property type="molecule type" value="Genomic_DNA"/>
</dbReference>
<dbReference type="GO" id="GO:0016791">
    <property type="term" value="F:phosphatase activity"/>
    <property type="evidence" value="ECO:0007669"/>
    <property type="project" value="TreeGrafter"/>
</dbReference>
<proteinExistence type="predicted"/>
<dbReference type="FunFam" id="3.40.50.1000:FF:000055">
    <property type="entry name" value="Haloacid dehalogenase-like hydrolase family protein"/>
    <property type="match status" value="1"/>
</dbReference>
<evidence type="ECO:0008006" key="3">
    <source>
        <dbReference type="Google" id="ProtNLM"/>
    </source>
</evidence>
<dbReference type="SUPFAM" id="SSF56784">
    <property type="entry name" value="HAD-like"/>
    <property type="match status" value="1"/>
</dbReference>
<comment type="caution">
    <text evidence="1">The sequence shown here is derived from an EMBL/GenBank/DDBJ whole genome shotgun (WGS) entry which is preliminary data.</text>
</comment>
<dbReference type="PANTHER" id="PTHR18901">
    <property type="entry name" value="2-DEOXYGLUCOSE-6-PHOSPHATE PHOSPHATASE 2"/>
    <property type="match status" value="1"/>
</dbReference>
<organism evidence="1 2">
    <name type="scientific">Ancylostoma ceylanicum</name>
    <dbReference type="NCBI Taxonomy" id="53326"/>
    <lineage>
        <taxon>Eukaryota</taxon>
        <taxon>Metazoa</taxon>
        <taxon>Ecdysozoa</taxon>
        <taxon>Nematoda</taxon>
        <taxon>Chromadorea</taxon>
        <taxon>Rhabditida</taxon>
        <taxon>Rhabditina</taxon>
        <taxon>Rhabditomorpha</taxon>
        <taxon>Strongyloidea</taxon>
        <taxon>Ancylostomatidae</taxon>
        <taxon>Ancylostomatinae</taxon>
        <taxon>Ancylostoma</taxon>
    </lineage>
</organism>
<dbReference type="Pfam" id="PF00702">
    <property type="entry name" value="Hydrolase"/>
    <property type="match status" value="1"/>
</dbReference>
<dbReference type="InterPro" id="IPR006439">
    <property type="entry name" value="HAD-SF_hydro_IA"/>
</dbReference>
<keyword evidence="2" id="KW-1185">Reference proteome</keyword>
<evidence type="ECO:0000313" key="2">
    <source>
        <dbReference type="Proteomes" id="UP000024635"/>
    </source>
</evidence>
<reference evidence="2" key="1">
    <citation type="journal article" date="2015" name="Nat. Genet.">
        <title>The genome and transcriptome of the zoonotic hookworm Ancylostoma ceylanicum identify infection-specific gene families.</title>
        <authorList>
            <person name="Schwarz E.M."/>
            <person name="Hu Y."/>
            <person name="Antoshechkin I."/>
            <person name="Miller M.M."/>
            <person name="Sternberg P.W."/>
            <person name="Aroian R.V."/>
        </authorList>
    </citation>
    <scope>NUCLEOTIDE SEQUENCE</scope>
    <source>
        <strain evidence="2">HY135</strain>
    </source>
</reference>
<dbReference type="InterPro" id="IPR036412">
    <property type="entry name" value="HAD-like_sf"/>
</dbReference>
<dbReference type="OrthoDB" id="40579at2759"/>
<dbReference type="Gene3D" id="1.10.150.240">
    <property type="entry name" value="Putative phosphatase, domain 2"/>
    <property type="match status" value="1"/>
</dbReference>
<dbReference type="NCBIfam" id="TIGR01509">
    <property type="entry name" value="HAD-SF-IA-v3"/>
    <property type="match status" value="1"/>
</dbReference>
<dbReference type="PANTHER" id="PTHR18901:SF38">
    <property type="entry name" value="PSEUDOURIDINE-5'-PHOSPHATASE"/>
    <property type="match status" value="1"/>
</dbReference>
<dbReference type="Gene3D" id="3.40.50.1000">
    <property type="entry name" value="HAD superfamily/HAD-like"/>
    <property type="match status" value="1"/>
</dbReference>
<name>A0A016TAM0_9BILA</name>
<accession>A0A016TAM0</accession>
<dbReference type="Proteomes" id="UP000024635">
    <property type="component" value="Unassembled WGS sequence"/>
</dbReference>
<dbReference type="AlphaFoldDB" id="A0A016TAM0"/>